<dbReference type="PANTHER" id="PTHR44167:SF24">
    <property type="entry name" value="SERINE_THREONINE-PROTEIN KINASE CHK2"/>
    <property type="match status" value="1"/>
</dbReference>
<dbReference type="Gene3D" id="1.10.510.10">
    <property type="entry name" value="Transferase(Phosphotransferase) domain 1"/>
    <property type="match status" value="1"/>
</dbReference>
<keyword evidence="4" id="KW-1185">Reference proteome</keyword>
<dbReference type="SUPFAM" id="SSF56112">
    <property type="entry name" value="Protein kinase-like (PK-like)"/>
    <property type="match status" value="1"/>
</dbReference>
<feature type="region of interest" description="Disordered" evidence="1">
    <location>
        <begin position="328"/>
        <end position="352"/>
    </location>
</feature>
<evidence type="ECO:0000313" key="3">
    <source>
        <dbReference type="EMBL" id="CEL92380.1"/>
    </source>
</evidence>
<dbReference type="GO" id="GO:0005634">
    <property type="term" value="C:nucleus"/>
    <property type="evidence" value="ECO:0007669"/>
    <property type="project" value="TreeGrafter"/>
</dbReference>
<name>A0A0G4E8Z8_VITBC</name>
<dbReference type="EMBL" id="CDMY01000069">
    <property type="protein sequence ID" value="CEL92380.1"/>
    <property type="molecule type" value="Genomic_DNA"/>
</dbReference>
<dbReference type="PANTHER" id="PTHR44167">
    <property type="entry name" value="OVARIAN-SPECIFIC SERINE/THREONINE-PROTEIN KINASE LOK-RELATED"/>
    <property type="match status" value="1"/>
</dbReference>
<dbReference type="PROSITE" id="PS50011">
    <property type="entry name" value="PROTEIN_KINASE_DOM"/>
    <property type="match status" value="1"/>
</dbReference>
<dbReference type="OMA" id="ATREYIM"/>
<evidence type="ECO:0000256" key="1">
    <source>
        <dbReference type="SAM" id="MobiDB-lite"/>
    </source>
</evidence>
<dbReference type="PhylomeDB" id="A0A0G4E8Z8"/>
<dbReference type="InterPro" id="IPR008271">
    <property type="entry name" value="Ser/Thr_kinase_AS"/>
</dbReference>
<feature type="domain" description="Protein kinase" evidence="2">
    <location>
        <begin position="37"/>
        <end position="328"/>
    </location>
</feature>
<evidence type="ECO:0000259" key="2">
    <source>
        <dbReference type="PROSITE" id="PS50011"/>
    </source>
</evidence>
<dbReference type="InterPro" id="IPR000719">
    <property type="entry name" value="Prot_kinase_dom"/>
</dbReference>
<dbReference type="GO" id="GO:0004674">
    <property type="term" value="F:protein serine/threonine kinase activity"/>
    <property type="evidence" value="ECO:0007669"/>
    <property type="project" value="TreeGrafter"/>
</dbReference>
<gene>
    <name evidence="3" type="ORF">Vbra_6838</name>
</gene>
<protein>
    <recommendedName>
        <fullName evidence="2">Protein kinase domain-containing protein</fullName>
    </recommendedName>
</protein>
<dbReference type="VEuPathDB" id="CryptoDB:Vbra_6838"/>
<evidence type="ECO:0000313" key="4">
    <source>
        <dbReference type="Proteomes" id="UP000041254"/>
    </source>
</evidence>
<dbReference type="InParanoid" id="A0A0G4E8Z8"/>
<dbReference type="SMART" id="SM00220">
    <property type="entry name" value="S_TKc"/>
    <property type="match status" value="1"/>
</dbReference>
<dbReference type="Gene3D" id="3.30.200.20">
    <property type="entry name" value="Phosphorylase Kinase, domain 1"/>
    <property type="match status" value="1"/>
</dbReference>
<dbReference type="Pfam" id="PF00069">
    <property type="entry name" value="Pkinase"/>
    <property type="match status" value="1"/>
</dbReference>
<dbReference type="Proteomes" id="UP000041254">
    <property type="component" value="Unassembled WGS sequence"/>
</dbReference>
<dbReference type="PROSITE" id="PS00108">
    <property type="entry name" value="PROTEIN_KINASE_ST"/>
    <property type="match status" value="1"/>
</dbReference>
<dbReference type="AlphaFoldDB" id="A0A0G4E8Z8"/>
<dbReference type="OrthoDB" id="445786at2759"/>
<dbReference type="GO" id="GO:0044773">
    <property type="term" value="P:mitotic DNA damage checkpoint signaling"/>
    <property type="evidence" value="ECO:0007669"/>
    <property type="project" value="TreeGrafter"/>
</dbReference>
<dbReference type="GO" id="GO:0005524">
    <property type="term" value="F:ATP binding"/>
    <property type="evidence" value="ECO:0007669"/>
    <property type="project" value="InterPro"/>
</dbReference>
<dbReference type="InterPro" id="IPR011009">
    <property type="entry name" value="Kinase-like_dom_sf"/>
</dbReference>
<reference evidence="3 4" key="1">
    <citation type="submission" date="2014-11" db="EMBL/GenBank/DDBJ databases">
        <authorList>
            <person name="Zhu J."/>
            <person name="Qi W."/>
            <person name="Song R."/>
        </authorList>
    </citation>
    <scope>NUCLEOTIDE SEQUENCE [LARGE SCALE GENOMIC DNA]</scope>
</reference>
<proteinExistence type="predicted"/>
<accession>A0A0G4E8Z8</accession>
<sequence length="433" mass="49199">MMRPTAAERGSGRGGRRWCWRRLIRRGQARAELLKSYRLGKKLAEGGFSRSYTATPKTPSRCGMTTQKVVVKVIKIDENAEQKRERWDTNRCLRFMKGRRHIVSAMTPDEIDQELKLLHLAQHGQNGDNDGHPNIVKVHDVYRDDFSCYIVMDQYVEDLYDFEASELPEERLAEMTADMVRAVQHLHSNDIIHRDIKCDNFFIADDGRVVLSDFGVSMETTCEEAGIHSEEIVGVNEYRPPEVWRDDFGKKADMWSLGVVLYKIGSGFLPFNGQDETRLRKIIEKRLCTWKALHRQTPPEFVDLVQKLLVPDPKKRLSAAEALEHPFIQHVAPREQQDQTSGDRRGRGREGGRSAAAAAGGWLLLSEDDHKEAAAAAAAVGGRADSEDDYGEAKGIRRLNCGCPCFWWVRACGRLFRRRRRGGETLMASEEGD</sequence>
<feature type="compositionally biased region" description="Basic and acidic residues" evidence="1">
    <location>
        <begin position="332"/>
        <end position="352"/>
    </location>
</feature>
<dbReference type="STRING" id="1169540.A0A0G4E8Z8"/>
<organism evidence="3 4">
    <name type="scientific">Vitrella brassicaformis (strain CCMP3155)</name>
    <dbReference type="NCBI Taxonomy" id="1169540"/>
    <lineage>
        <taxon>Eukaryota</taxon>
        <taxon>Sar</taxon>
        <taxon>Alveolata</taxon>
        <taxon>Colpodellida</taxon>
        <taxon>Vitrellaceae</taxon>
        <taxon>Vitrella</taxon>
    </lineage>
</organism>